<keyword evidence="5" id="KW-1185">Reference proteome</keyword>
<feature type="chain" id="PRO_5020500982" evidence="1">
    <location>
        <begin position="21"/>
        <end position="562"/>
    </location>
</feature>
<dbReference type="NCBIfam" id="TIGR04183">
    <property type="entry name" value="Por_Secre_tail"/>
    <property type="match status" value="1"/>
</dbReference>
<sequence length="562" mass="56881">MRKRYSFVLTLLLVLLPGLAAFSQTGPTLTVSPSSLGGFTTAVGTPSAQQSALVNGTGLTGNVTATAPAGYEVSWISGSSFGPSITLTQAGGLVTNVPLYIRLVGAALGPLSGTVTVSSPGATTQNVAVSGTVTAAATPNPPCVLTSISPTSGIGGRPLLMTFYGTGFVPGATVSIQINAASFTATYISSTQLQALVNLPSVTSPQLTYLLAANPPPGGGGSSPQMRFFTVNPGPPIITGFSPASGPVGTQVTIRGSNLSVPGTSIGVSFNGTAAQLAPRVPLESEVYVVVPAGATSGLITLTNSNGAAVSAQPFTVTAAPPAFFENFEAGTKTSYAAASVALSSGGWTLAEALLGTTAGIDKFNGLQSARLRGGGILEMDTDKPNGAGVVTIHAAAYSNETGATFLPEISTDGGVTYSSLLGTSPPPTLTANLTAYSFTANRVGPVRLRISSSNRATALPPRLNLDDISITNYTATSTRPGQRLAGLQVCPNPAHGTLTVALPQEYPAQVTLYDVAGRCVLAAGSLPATRQLTLPSTLPAGLYLLRVQVQDEQRTVRVVKN</sequence>
<dbReference type="InterPro" id="IPR014756">
    <property type="entry name" value="Ig_E-set"/>
</dbReference>
<dbReference type="InterPro" id="IPR026444">
    <property type="entry name" value="Secre_tail"/>
</dbReference>
<dbReference type="Pfam" id="PF18962">
    <property type="entry name" value="Por_Secre_tail"/>
    <property type="match status" value="1"/>
</dbReference>
<comment type="caution">
    <text evidence="4">The sequence shown here is derived from an EMBL/GenBank/DDBJ whole genome shotgun (WGS) entry which is preliminary data.</text>
</comment>
<dbReference type="Proteomes" id="UP000294155">
    <property type="component" value="Unassembled WGS sequence"/>
</dbReference>
<evidence type="ECO:0000313" key="5">
    <source>
        <dbReference type="Proteomes" id="UP000294155"/>
    </source>
</evidence>
<dbReference type="AlphaFoldDB" id="A0A4Q5LDJ1"/>
<dbReference type="OrthoDB" id="866891at2"/>
<dbReference type="InterPro" id="IPR013783">
    <property type="entry name" value="Ig-like_fold"/>
</dbReference>
<dbReference type="CDD" id="cd00603">
    <property type="entry name" value="IPT_PCSR"/>
    <property type="match status" value="1"/>
</dbReference>
<proteinExistence type="predicted"/>
<organism evidence="4 5">
    <name type="scientific">Hymenobacter persicinus</name>
    <dbReference type="NCBI Taxonomy" id="2025506"/>
    <lineage>
        <taxon>Bacteria</taxon>
        <taxon>Pseudomonadati</taxon>
        <taxon>Bacteroidota</taxon>
        <taxon>Cytophagia</taxon>
        <taxon>Cytophagales</taxon>
        <taxon>Hymenobacteraceae</taxon>
        <taxon>Hymenobacter</taxon>
    </lineage>
</organism>
<evidence type="ECO:0000313" key="4">
    <source>
        <dbReference type="EMBL" id="RYU81556.1"/>
    </source>
</evidence>
<evidence type="ECO:0000256" key="1">
    <source>
        <dbReference type="SAM" id="SignalP"/>
    </source>
</evidence>
<protein>
    <submittedName>
        <fullName evidence="4">T9SS type A sorting domain-containing protein</fullName>
    </submittedName>
</protein>
<keyword evidence="1" id="KW-0732">Signal</keyword>
<dbReference type="Pfam" id="PF01833">
    <property type="entry name" value="TIG"/>
    <property type="match status" value="1"/>
</dbReference>
<gene>
    <name evidence="4" type="ORF">EWM57_06045</name>
</gene>
<dbReference type="InterPro" id="IPR002909">
    <property type="entry name" value="IPT_dom"/>
</dbReference>
<feature type="domain" description="IPT/TIG" evidence="2">
    <location>
        <begin position="236"/>
        <end position="316"/>
    </location>
</feature>
<dbReference type="SUPFAM" id="SSF81296">
    <property type="entry name" value="E set domains"/>
    <property type="match status" value="2"/>
</dbReference>
<evidence type="ECO:0000259" key="3">
    <source>
        <dbReference type="Pfam" id="PF18962"/>
    </source>
</evidence>
<evidence type="ECO:0000259" key="2">
    <source>
        <dbReference type="Pfam" id="PF01833"/>
    </source>
</evidence>
<dbReference type="EMBL" id="SEWE01000009">
    <property type="protein sequence ID" value="RYU81556.1"/>
    <property type="molecule type" value="Genomic_DNA"/>
</dbReference>
<dbReference type="Gene3D" id="2.60.40.10">
    <property type="entry name" value="Immunoglobulins"/>
    <property type="match status" value="2"/>
</dbReference>
<dbReference type="RefSeq" id="WP_129920242.1">
    <property type="nucleotide sequence ID" value="NZ_SEWE01000009.1"/>
</dbReference>
<name>A0A4Q5LDJ1_9BACT</name>
<feature type="domain" description="Secretion system C-terminal sorting" evidence="3">
    <location>
        <begin position="491"/>
        <end position="556"/>
    </location>
</feature>
<reference evidence="4 5" key="1">
    <citation type="submission" date="2019-02" db="EMBL/GenBank/DDBJ databases">
        <title>Bacterial novel species isolated from soil.</title>
        <authorList>
            <person name="Jung H.-Y."/>
        </authorList>
    </citation>
    <scope>NUCLEOTIDE SEQUENCE [LARGE SCALE GENOMIC DNA]</scope>
    <source>
        <strain evidence="4 5">1-3-3-3</strain>
    </source>
</reference>
<accession>A0A4Q5LDJ1</accession>
<feature type="signal peptide" evidence="1">
    <location>
        <begin position="1"/>
        <end position="20"/>
    </location>
</feature>